<organism evidence="1 2">
    <name type="scientific">Mya arenaria</name>
    <name type="common">Soft-shell clam</name>
    <dbReference type="NCBI Taxonomy" id="6604"/>
    <lineage>
        <taxon>Eukaryota</taxon>
        <taxon>Metazoa</taxon>
        <taxon>Spiralia</taxon>
        <taxon>Lophotrochozoa</taxon>
        <taxon>Mollusca</taxon>
        <taxon>Bivalvia</taxon>
        <taxon>Autobranchia</taxon>
        <taxon>Heteroconchia</taxon>
        <taxon>Euheterodonta</taxon>
        <taxon>Imparidentia</taxon>
        <taxon>Neoheterodontei</taxon>
        <taxon>Myida</taxon>
        <taxon>Myoidea</taxon>
        <taxon>Myidae</taxon>
        <taxon>Mya</taxon>
    </lineage>
</organism>
<evidence type="ECO:0000313" key="2">
    <source>
        <dbReference type="Proteomes" id="UP001164746"/>
    </source>
</evidence>
<protein>
    <submittedName>
        <fullName evidence="1">Uncharacterized protein</fullName>
    </submittedName>
</protein>
<evidence type="ECO:0000313" key="1">
    <source>
        <dbReference type="EMBL" id="WAR02140.1"/>
    </source>
</evidence>
<dbReference type="Proteomes" id="UP001164746">
    <property type="component" value="Chromosome 4"/>
</dbReference>
<name>A0ABY7DZN8_MYAAR</name>
<sequence length="259" mass="28561">MSLKTSKNNDASESSITRASYDRVTAMRDSGLPFWPIARRDEPTARIASYKPNSGTSVGTYPPAADVSAMVGWAGAPEGGGDWEASPEGGACLWRFFALITFKTSLQAETIHVVLSGTMLEGGRAEGKLPKGGTCHLRLPALIIFNTFVQEETKEVTSNKPNKIRLTQPHVILHVLSLLPLLEVGWVCQELACLEWVEQERMGQPLFQREPPHSAMYLGENAVFLMTRLRFNTADAILTGTWTGHKRKINKAKGESKHR</sequence>
<gene>
    <name evidence="1" type="ORF">MAR_008698</name>
</gene>
<proteinExistence type="predicted"/>
<reference evidence="1" key="1">
    <citation type="submission" date="2022-11" db="EMBL/GenBank/DDBJ databases">
        <title>Centuries of genome instability and evolution in soft-shell clam transmissible cancer (bioRxiv).</title>
        <authorList>
            <person name="Hart S.F.M."/>
            <person name="Yonemitsu M.A."/>
            <person name="Giersch R.M."/>
            <person name="Beal B.F."/>
            <person name="Arriagada G."/>
            <person name="Davis B.W."/>
            <person name="Ostrander E.A."/>
            <person name="Goff S.P."/>
            <person name="Metzger M.J."/>
        </authorList>
    </citation>
    <scope>NUCLEOTIDE SEQUENCE</scope>
    <source>
        <strain evidence="1">MELC-2E11</strain>
        <tissue evidence="1">Siphon/mantle</tissue>
    </source>
</reference>
<accession>A0ABY7DZN8</accession>
<dbReference type="EMBL" id="CP111015">
    <property type="protein sequence ID" value="WAR02140.1"/>
    <property type="molecule type" value="Genomic_DNA"/>
</dbReference>
<keyword evidence="2" id="KW-1185">Reference proteome</keyword>